<comment type="caution">
    <text evidence="6">The sequence shown here is derived from an EMBL/GenBank/DDBJ whole genome shotgun (WGS) entry which is preliminary data.</text>
</comment>
<dbReference type="GO" id="GO:0005829">
    <property type="term" value="C:cytosol"/>
    <property type="evidence" value="ECO:0007669"/>
    <property type="project" value="TreeGrafter"/>
</dbReference>
<dbReference type="InterPro" id="IPR032687">
    <property type="entry name" value="AraC-type_N"/>
</dbReference>
<protein>
    <submittedName>
        <fullName evidence="6">AraC family transcriptional regulator</fullName>
    </submittedName>
</protein>
<evidence type="ECO:0000256" key="2">
    <source>
        <dbReference type="ARBA" id="ARBA00023125"/>
    </source>
</evidence>
<feature type="region of interest" description="Disordered" evidence="4">
    <location>
        <begin position="231"/>
        <end position="254"/>
    </location>
</feature>
<dbReference type="GO" id="GO:0000976">
    <property type="term" value="F:transcription cis-regulatory region binding"/>
    <property type="evidence" value="ECO:0007669"/>
    <property type="project" value="TreeGrafter"/>
</dbReference>
<dbReference type="PANTHER" id="PTHR47894:SF1">
    <property type="entry name" value="HTH-TYPE TRANSCRIPTIONAL REGULATOR VQSM"/>
    <property type="match status" value="1"/>
</dbReference>
<organism evidence="6 7">
    <name type="scientific">Nocardia panacis</name>
    <dbReference type="NCBI Taxonomy" id="2340916"/>
    <lineage>
        <taxon>Bacteria</taxon>
        <taxon>Bacillati</taxon>
        <taxon>Actinomycetota</taxon>
        <taxon>Actinomycetes</taxon>
        <taxon>Mycobacteriales</taxon>
        <taxon>Nocardiaceae</taxon>
        <taxon>Nocardia</taxon>
    </lineage>
</organism>
<dbReference type="Gene3D" id="1.10.10.60">
    <property type="entry name" value="Homeodomain-like"/>
    <property type="match status" value="1"/>
</dbReference>
<accession>A0A3A4K896</accession>
<gene>
    <name evidence="6" type="ORF">D5S18_07285</name>
</gene>
<proteinExistence type="predicted"/>
<reference evidence="6 7" key="1">
    <citation type="submission" date="2018-09" db="EMBL/GenBank/DDBJ databases">
        <title>YIM PH21274 draft genome.</title>
        <authorList>
            <person name="Miao C."/>
        </authorList>
    </citation>
    <scope>NUCLEOTIDE SEQUENCE [LARGE SCALE GENOMIC DNA]</scope>
    <source>
        <strain evidence="6 7">YIM PH 21724</strain>
    </source>
</reference>
<dbReference type="SUPFAM" id="SSF46689">
    <property type="entry name" value="Homeodomain-like"/>
    <property type="match status" value="1"/>
</dbReference>
<keyword evidence="2" id="KW-0238">DNA-binding</keyword>
<dbReference type="GO" id="GO:0003700">
    <property type="term" value="F:DNA-binding transcription factor activity"/>
    <property type="evidence" value="ECO:0007669"/>
    <property type="project" value="InterPro"/>
</dbReference>
<dbReference type="RefSeq" id="WP_120039070.1">
    <property type="nucleotide sequence ID" value="NZ_QZFU01000015.1"/>
</dbReference>
<dbReference type="AlphaFoldDB" id="A0A3A4K896"/>
<dbReference type="InterPro" id="IPR018060">
    <property type="entry name" value="HTH_AraC"/>
</dbReference>
<dbReference type="Proteomes" id="UP000266677">
    <property type="component" value="Unassembled WGS sequence"/>
</dbReference>
<evidence type="ECO:0000313" key="7">
    <source>
        <dbReference type="Proteomes" id="UP000266677"/>
    </source>
</evidence>
<sequence>MEPDLPESRSGAEKLTAALQRAADSLFDFEIAVGTEEIALTLAVPCPNPALLPRLSEQACCLTIAVASWLFGPKAEPERIEFAYPPPAHAGSCAEFFCCPVRFDAQATSVHFHKTALTLPSAGRVRRSRIDQPRTDIAPEVEQVLRDRIWEPTTQAAVAKRLMMSERTLHRRLAEGGQRFGEIRDRVRLERANVLLRTSSLSISAIAGEVGFTDAREFRRAYLRWTGSTPSAARAASPWRPEGPEDHLPPTGAH</sequence>
<evidence type="ECO:0000256" key="4">
    <source>
        <dbReference type="SAM" id="MobiDB-lite"/>
    </source>
</evidence>
<evidence type="ECO:0000256" key="3">
    <source>
        <dbReference type="ARBA" id="ARBA00023163"/>
    </source>
</evidence>
<dbReference type="PROSITE" id="PS01124">
    <property type="entry name" value="HTH_ARAC_FAMILY_2"/>
    <property type="match status" value="1"/>
</dbReference>
<dbReference type="InterPro" id="IPR009057">
    <property type="entry name" value="Homeodomain-like_sf"/>
</dbReference>
<keyword evidence="3" id="KW-0804">Transcription</keyword>
<dbReference type="OrthoDB" id="5241536at2"/>
<evidence type="ECO:0000259" key="5">
    <source>
        <dbReference type="PROSITE" id="PS01124"/>
    </source>
</evidence>
<name>A0A3A4K896_9NOCA</name>
<dbReference type="SMART" id="SM00342">
    <property type="entry name" value="HTH_ARAC"/>
    <property type="match status" value="1"/>
</dbReference>
<feature type="compositionally biased region" description="Low complexity" evidence="4">
    <location>
        <begin position="231"/>
        <end position="240"/>
    </location>
</feature>
<dbReference type="Pfam" id="PF12625">
    <property type="entry name" value="Arabinose_bd"/>
    <property type="match status" value="1"/>
</dbReference>
<feature type="domain" description="HTH araC/xylS-type" evidence="5">
    <location>
        <begin position="139"/>
        <end position="236"/>
    </location>
</feature>
<dbReference type="EMBL" id="QZFU01000015">
    <property type="protein sequence ID" value="RJO77547.1"/>
    <property type="molecule type" value="Genomic_DNA"/>
</dbReference>
<keyword evidence="7" id="KW-1185">Reference proteome</keyword>
<dbReference type="Pfam" id="PF12833">
    <property type="entry name" value="HTH_18"/>
    <property type="match status" value="1"/>
</dbReference>
<evidence type="ECO:0000256" key="1">
    <source>
        <dbReference type="ARBA" id="ARBA00023015"/>
    </source>
</evidence>
<evidence type="ECO:0000313" key="6">
    <source>
        <dbReference type="EMBL" id="RJO77547.1"/>
    </source>
</evidence>
<dbReference type="PANTHER" id="PTHR47894">
    <property type="entry name" value="HTH-TYPE TRANSCRIPTIONAL REGULATOR GADX"/>
    <property type="match status" value="1"/>
</dbReference>
<keyword evidence="1" id="KW-0805">Transcription regulation</keyword>